<name>F3YY87_DESAF</name>
<keyword evidence="3" id="KW-1185">Reference proteome</keyword>
<dbReference type="AlphaFoldDB" id="F3YY87"/>
<protein>
    <submittedName>
        <fullName evidence="2">Uncharacterized protein</fullName>
    </submittedName>
</protein>
<dbReference type="EMBL" id="CP003221">
    <property type="protein sequence ID" value="EGJ51863.1"/>
    <property type="molecule type" value="Genomic_DNA"/>
</dbReference>
<reference evidence="2 3" key="1">
    <citation type="journal article" date="2011" name="J. Bacteriol.">
        <title>Genome sequence of the mercury-methylating and pleomorphic Desulfovibrio africanus Strain Walvis Bay.</title>
        <authorList>
            <person name="Brown S.D."/>
            <person name="Wall J.D."/>
            <person name="Kucken A.M."/>
            <person name="Gilmour C.C."/>
            <person name="Podar M."/>
            <person name="Brandt C.C."/>
            <person name="Teshima H."/>
            <person name="Detter J.C."/>
            <person name="Han C.S."/>
            <person name="Land M.L."/>
            <person name="Lucas S."/>
            <person name="Han J."/>
            <person name="Pennacchio L."/>
            <person name="Nolan M."/>
            <person name="Pitluck S."/>
            <person name="Woyke T."/>
            <person name="Goodwin L."/>
            <person name="Palumbo A.V."/>
            <person name="Elias D.A."/>
        </authorList>
    </citation>
    <scope>NUCLEOTIDE SEQUENCE [LARGE SCALE GENOMIC DNA]</scope>
    <source>
        <strain evidence="2 3">Walvis Bay</strain>
    </source>
</reference>
<dbReference type="Proteomes" id="UP000007844">
    <property type="component" value="Chromosome"/>
</dbReference>
<sequence>MLYTGSALEQQELQAMPLADANPRPNRRIRRIPWGAIAWAMVLAVVTWLMGRNW</sequence>
<evidence type="ECO:0000313" key="2">
    <source>
        <dbReference type="EMBL" id="EGJ51863.1"/>
    </source>
</evidence>
<dbReference type="HOGENOM" id="CLU_3042665_0_0_7"/>
<evidence type="ECO:0000313" key="3">
    <source>
        <dbReference type="Proteomes" id="UP000007844"/>
    </source>
</evidence>
<dbReference type="RefSeq" id="WP_014261477.1">
    <property type="nucleotide sequence ID" value="NC_016629.1"/>
</dbReference>
<dbReference type="STRING" id="690850.Desaf_3584"/>
<keyword evidence="1" id="KW-0812">Transmembrane</keyword>
<dbReference type="KEGG" id="daf:Desaf_3584"/>
<evidence type="ECO:0000256" key="1">
    <source>
        <dbReference type="SAM" id="Phobius"/>
    </source>
</evidence>
<keyword evidence="1" id="KW-0472">Membrane</keyword>
<gene>
    <name evidence="2" type="ORF">Desaf_3584</name>
</gene>
<organism evidence="2 3">
    <name type="scientific">Desulfocurvibacter africanus subsp. africanus str. Walvis Bay</name>
    <dbReference type="NCBI Taxonomy" id="690850"/>
    <lineage>
        <taxon>Bacteria</taxon>
        <taxon>Pseudomonadati</taxon>
        <taxon>Thermodesulfobacteriota</taxon>
        <taxon>Desulfovibrionia</taxon>
        <taxon>Desulfovibrionales</taxon>
        <taxon>Desulfovibrionaceae</taxon>
        <taxon>Desulfocurvibacter</taxon>
    </lineage>
</organism>
<keyword evidence="1" id="KW-1133">Transmembrane helix</keyword>
<feature type="transmembrane region" description="Helical" evidence="1">
    <location>
        <begin position="32"/>
        <end position="51"/>
    </location>
</feature>
<proteinExistence type="predicted"/>
<accession>F3YY87</accession>